<dbReference type="GO" id="GO:0008270">
    <property type="term" value="F:zinc ion binding"/>
    <property type="evidence" value="ECO:0007669"/>
    <property type="project" value="UniProtKB-KW"/>
</dbReference>
<evidence type="ECO:0000313" key="3">
    <source>
        <dbReference type="EMBL" id="KAJ3506846.1"/>
    </source>
</evidence>
<keyword evidence="4" id="KW-1185">Reference proteome</keyword>
<name>A0A9W8MSH7_9AGAR</name>
<feature type="domain" description="C2H2-type" evidence="2">
    <location>
        <begin position="3"/>
        <end position="31"/>
    </location>
</feature>
<gene>
    <name evidence="3" type="ORF">NLJ89_g6640</name>
</gene>
<keyword evidence="1" id="KW-0479">Metal-binding</keyword>
<dbReference type="Pfam" id="PF12013">
    <property type="entry name" value="OrsD"/>
    <property type="match status" value="1"/>
</dbReference>
<dbReference type="InterPro" id="IPR022698">
    <property type="entry name" value="OrsD"/>
</dbReference>
<dbReference type="OrthoDB" id="3151137at2759"/>
<dbReference type="Proteomes" id="UP001148786">
    <property type="component" value="Unassembled WGS sequence"/>
</dbReference>
<proteinExistence type="predicted"/>
<dbReference type="PROSITE" id="PS50157">
    <property type="entry name" value="ZINC_FINGER_C2H2_2"/>
    <property type="match status" value="1"/>
</dbReference>
<accession>A0A9W8MSH7</accession>
<protein>
    <recommendedName>
        <fullName evidence="2">C2H2-type domain-containing protein</fullName>
    </recommendedName>
</protein>
<comment type="caution">
    <text evidence="3">The sequence shown here is derived from an EMBL/GenBank/DDBJ whole genome shotgun (WGS) entry which is preliminary data.</text>
</comment>
<evidence type="ECO:0000313" key="4">
    <source>
        <dbReference type="Proteomes" id="UP001148786"/>
    </source>
</evidence>
<keyword evidence="1" id="KW-0863">Zinc-finger</keyword>
<sequence length="852" mass="96382">MASKCPNCSQEFQTKDLLTAHCNEKHVGSINAKVGGVELSIKPRPDGSFLCLCPYHLDANVYNSVEEMAHHLKFAVKWAHKKTPEHPCAVGHQLVDTTTLRQFGFAVNADHCLLICLACCTAILPKNVGTHLRDAHKSPLPAKTAAALSSICQFFKVEKEKFPNMHKQLTLEAQPIHERLNGFENRYFRVCSKSPPPSTVDDLLAEVDRVLQEGQKRDPAKNLASVDKRNVSPWLRDTRWHELLSGHTISDLCARVVAPTVAEFPNLQATVYLFLESCVALIDVSTVLTLQTLNSPLPSQAITNHPFKRLNGETMKKYAGPIVNLLAMLLRAPYHPLPEDIQKHVEDLRASLPLAERECGLEAVFTLLANLWQRPWVPTQERRISDPTVIYVALSTLQPSGQFQEPKNVTNIIARIEYCMRLTFLKLIHEAPTLEYGIYSNQPWFIEKVESPFNSLRTLQHLATSIAYQTQSLPRVWWDDRKAYASMIYKGDRIQFDQIRSMLSALEEDMADLWEHHILLSTGVKVSYVDLHDDLSNREAGYSFIHDPRNDLFQDRRRLVKAVLSDPDQRVRFINSTTSQWNVHELRQWLSHYARFHLLLLLKSNLTGGSPGRITELTAMQLCNLVTYPLRNLVVFGRHVALLCTYMKTSANSGYDKLIPHSLDAFTSDLLVQDLAIARPFAEFAIRKCHPDSPEIHALFKNHIFINHTRLFTTDDVTTELKRSCIPHLGIEIGVNGWRHISTAFRRVLCPRFTHLLDDDPENESIDALQSGHTRQTENRIYGVSQDALAGASEDVLPLFLDASTDWQLQCSVVPGGLRLSYNEARMSRFEDLVGAGVISPRPVEGSLCKKC</sequence>
<dbReference type="EMBL" id="JANKHO010000720">
    <property type="protein sequence ID" value="KAJ3506846.1"/>
    <property type="molecule type" value="Genomic_DNA"/>
</dbReference>
<evidence type="ECO:0000256" key="1">
    <source>
        <dbReference type="PROSITE-ProRule" id="PRU00042"/>
    </source>
</evidence>
<organism evidence="3 4">
    <name type="scientific">Agrocybe chaxingu</name>
    <dbReference type="NCBI Taxonomy" id="84603"/>
    <lineage>
        <taxon>Eukaryota</taxon>
        <taxon>Fungi</taxon>
        <taxon>Dikarya</taxon>
        <taxon>Basidiomycota</taxon>
        <taxon>Agaricomycotina</taxon>
        <taxon>Agaricomycetes</taxon>
        <taxon>Agaricomycetidae</taxon>
        <taxon>Agaricales</taxon>
        <taxon>Agaricineae</taxon>
        <taxon>Strophariaceae</taxon>
        <taxon>Agrocybe</taxon>
    </lineage>
</organism>
<dbReference type="AlphaFoldDB" id="A0A9W8MSH7"/>
<evidence type="ECO:0000259" key="2">
    <source>
        <dbReference type="PROSITE" id="PS50157"/>
    </source>
</evidence>
<reference evidence="3" key="1">
    <citation type="submission" date="2022-07" db="EMBL/GenBank/DDBJ databases">
        <title>Genome Sequence of Agrocybe chaxingu.</title>
        <authorList>
            <person name="Buettner E."/>
        </authorList>
    </citation>
    <scope>NUCLEOTIDE SEQUENCE</scope>
    <source>
        <strain evidence="3">MP-N11</strain>
    </source>
</reference>
<dbReference type="InterPro" id="IPR013087">
    <property type="entry name" value="Znf_C2H2_type"/>
</dbReference>
<keyword evidence="1" id="KW-0862">Zinc</keyword>
<dbReference type="PROSITE" id="PS00028">
    <property type="entry name" value="ZINC_FINGER_C2H2_1"/>
    <property type="match status" value="1"/>
</dbReference>